<gene>
    <name evidence="1" type="ORF">F2Y07_14260</name>
</gene>
<comment type="caution">
    <text evidence="1">The sequence shown here is derived from an EMBL/GenBank/DDBJ whole genome shotgun (WGS) entry which is preliminary data.</text>
</comment>
<dbReference type="AlphaFoldDB" id="A0A5B3GD51"/>
<sequence>MEKSELSTRDRMCSVAGGMAGLLVDREIPSRLIPFRGEFPLLDMIEAIRFREAIRSTMWIEDLPPKFLYAAAEGSRIARLEREFRHYLSRNGLKSGDFEKLEDAEKSEWLQRWMEADSVSADDLVVKKYRDEATPVSKSLGDPAMPVAEKREIYDDLVARRAYWDDLCFEFGRIGWEKKLLNLALYIHYGGDLEVVLARYKENHPDYADRIPHSLAYYISYLRTGEATSVLHYFLLEKACLSESRLTALLTAELRERLEEVFCWDGGTNSAWTVGIDYRGEEKMDEIITTLDIEKGREYLIFGNLTIKPFIMETKETLLKENPWRVLAEKIEKNGYMRLEKLNAYADDIPFIEEFNERTKNEPEYQLHTEILPYPFIGDVLGARVVLLMSNPGYKVSSNIEAHEKMSDEEKRFVIRAQTQAMLLEDRAIFYSGPEYKPFNEEQDWYWAKKTRIIREAVPGAETKIAAVQLMAYHSRKYKPFPAKMGLLPSQEYTKRLVKYLIDKNVIFVYARSKAQWLDFVPELENATCVELSSIRNACLSEKNCKDGGFEIIKTALTE</sequence>
<proteinExistence type="predicted"/>
<evidence type="ECO:0000313" key="1">
    <source>
        <dbReference type="EMBL" id="KAA2371548.1"/>
    </source>
</evidence>
<evidence type="ECO:0000313" key="2">
    <source>
        <dbReference type="Proteomes" id="UP000322658"/>
    </source>
</evidence>
<reference evidence="1 2" key="1">
    <citation type="journal article" date="2019" name="Nat. Med.">
        <title>A library of human gut bacterial isolates paired with longitudinal multiomics data enables mechanistic microbiome research.</title>
        <authorList>
            <person name="Poyet M."/>
            <person name="Groussin M."/>
            <person name="Gibbons S.M."/>
            <person name="Avila-Pacheco J."/>
            <person name="Jiang X."/>
            <person name="Kearney S.M."/>
            <person name="Perrotta A.R."/>
            <person name="Berdy B."/>
            <person name="Zhao S."/>
            <person name="Lieberman T.D."/>
            <person name="Swanson P.K."/>
            <person name="Smith M."/>
            <person name="Roesemann S."/>
            <person name="Alexander J.E."/>
            <person name="Rich S.A."/>
            <person name="Livny J."/>
            <person name="Vlamakis H."/>
            <person name="Clish C."/>
            <person name="Bullock K."/>
            <person name="Deik A."/>
            <person name="Scott J."/>
            <person name="Pierce K.A."/>
            <person name="Xavier R.J."/>
            <person name="Alm E.J."/>
        </authorList>
    </citation>
    <scope>NUCLEOTIDE SEQUENCE [LARGE SCALE GENOMIC DNA]</scope>
    <source>
        <strain evidence="1 2">BIOML-A1</strain>
    </source>
</reference>
<organism evidence="1 2">
    <name type="scientific">Alistipes shahii</name>
    <dbReference type="NCBI Taxonomy" id="328814"/>
    <lineage>
        <taxon>Bacteria</taxon>
        <taxon>Pseudomonadati</taxon>
        <taxon>Bacteroidota</taxon>
        <taxon>Bacteroidia</taxon>
        <taxon>Bacteroidales</taxon>
        <taxon>Rikenellaceae</taxon>
        <taxon>Alistipes</taxon>
    </lineage>
</organism>
<accession>A0A5B3GD51</accession>
<dbReference type="Proteomes" id="UP000322658">
    <property type="component" value="Unassembled WGS sequence"/>
</dbReference>
<protein>
    <submittedName>
        <fullName evidence="1">Uncharacterized protein</fullName>
    </submittedName>
</protein>
<name>A0A5B3GD51_9BACT</name>
<dbReference type="EMBL" id="VVXJ01000064">
    <property type="protein sequence ID" value="KAA2371548.1"/>
    <property type="molecule type" value="Genomic_DNA"/>
</dbReference>
<dbReference type="RefSeq" id="WP_149886226.1">
    <property type="nucleotide sequence ID" value="NZ_VVXJ01000064.1"/>
</dbReference>